<keyword evidence="2 3" id="KW-0819">tRNA processing</keyword>
<evidence type="ECO:0000256" key="2">
    <source>
        <dbReference type="ARBA" id="ARBA00022694"/>
    </source>
</evidence>
<comment type="similarity">
    <text evidence="3">Belongs to the CTU2/NCS2 family.</text>
</comment>
<comment type="function">
    <text evidence="3">Plays a central role in 2-thiolation of mcm(5)S(2)U at tRNA wobble positions of tRNA(Lys), tRNA(Glu) and tRNA(Gln). May act by forming a heterodimer with NCS6 that ligates sulfur from thiocarboxylated URM1 onto the uridine of tRNAs at wobble position. Prior mcm(5) tRNA modification by the elongator complex is required for 2-thiolation. May also be involved in protein urmylation.</text>
</comment>
<dbReference type="Proteomes" id="UP000008837">
    <property type="component" value="Unassembled WGS sequence"/>
</dbReference>
<dbReference type="GO" id="GO:0000049">
    <property type="term" value="F:tRNA binding"/>
    <property type="evidence" value="ECO:0007669"/>
    <property type="project" value="InterPro"/>
</dbReference>
<dbReference type="HAMAP" id="MF_03054">
    <property type="entry name" value="CTU2"/>
    <property type="match status" value="1"/>
</dbReference>
<keyword evidence="1 3" id="KW-0963">Cytoplasm</keyword>
<dbReference type="OrthoDB" id="25129at2759"/>
<dbReference type="AlphaFoldDB" id="A8PVR1"/>
<dbReference type="OMA" id="RDSIYCQ"/>
<dbReference type="Gene3D" id="3.40.50.620">
    <property type="entry name" value="HUPs"/>
    <property type="match status" value="1"/>
</dbReference>
<evidence type="ECO:0000313" key="4">
    <source>
        <dbReference type="EMBL" id="EDP44452.1"/>
    </source>
</evidence>
<organism evidence="4 5">
    <name type="scientific">Malassezia globosa (strain ATCC MYA-4612 / CBS 7966)</name>
    <name type="common">Dandruff-associated fungus</name>
    <dbReference type="NCBI Taxonomy" id="425265"/>
    <lineage>
        <taxon>Eukaryota</taxon>
        <taxon>Fungi</taxon>
        <taxon>Dikarya</taxon>
        <taxon>Basidiomycota</taxon>
        <taxon>Ustilaginomycotina</taxon>
        <taxon>Malasseziomycetes</taxon>
        <taxon>Malasseziales</taxon>
        <taxon>Malasseziaceae</taxon>
        <taxon>Malassezia</taxon>
    </lineage>
</organism>
<dbReference type="GO" id="GO:0002143">
    <property type="term" value="P:tRNA wobble position uridine thiolation"/>
    <property type="evidence" value="ECO:0007669"/>
    <property type="project" value="TreeGrafter"/>
</dbReference>
<dbReference type="InterPro" id="IPR014729">
    <property type="entry name" value="Rossmann-like_a/b/a_fold"/>
</dbReference>
<dbReference type="EMBL" id="AAYY01000003">
    <property type="protein sequence ID" value="EDP44452.1"/>
    <property type="molecule type" value="Genomic_DNA"/>
</dbReference>
<evidence type="ECO:0000256" key="3">
    <source>
        <dbReference type="HAMAP-Rule" id="MF_03054"/>
    </source>
</evidence>
<protein>
    <recommendedName>
        <fullName evidence="3">Cytoplasmic tRNA 2-thiolation protein 2</fullName>
    </recommendedName>
</protein>
<comment type="subcellular location">
    <subcellularLocation>
        <location evidence="3">Cytoplasm</location>
    </subcellularLocation>
</comment>
<evidence type="ECO:0000256" key="1">
    <source>
        <dbReference type="ARBA" id="ARBA00022490"/>
    </source>
</evidence>
<dbReference type="KEGG" id="mgl:MGL_0934"/>
<dbReference type="PANTHER" id="PTHR20882:SF14">
    <property type="entry name" value="CYTOPLASMIC TRNA 2-THIOLATION PROTEIN 2"/>
    <property type="match status" value="1"/>
</dbReference>
<evidence type="ECO:0000313" key="5">
    <source>
        <dbReference type="Proteomes" id="UP000008837"/>
    </source>
</evidence>
<dbReference type="InterPro" id="IPR019407">
    <property type="entry name" value="CTU2"/>
</dbReference>
<dbReference type="GO" id="GO:0032447">
    <property type="term" value="P:protein urmylation"/>
    <property type="evidence" value="ECO:0007669"/>
    <property type="project" value="UniProtKB-UniRule"/>
</dbReference>
<comment type="pathway">
    <text evidence="3">tRNA modification; 5-methoxycarbonylmethyl-2-thiouridine-tRNA biosynthesis.</text>
</comment>
<dbReference type="UniPathway" id="UPA00988"/>
<dbReference type="VEuPathDB" id="FungiDB:MGL_0934"/>
<name>A8PVR1_MALGO</name>
<comment type="caution">
    <text evidence="4">The sequence shown here is derived from an EMBL/GenBank/DDBJ whole genome shotgun (WGS) entry which is preliminary data.</text>
</comment>
<dbReference type="GO" id="GO:0016783">
    <property type="term" value="F:sulfurtransferase activity"/>
    <property type="evidence" value="ECO:0007669"/>
    <property type="project" value="TreeGrafter"/>
</dbReference>
<reference evidence="4 5" key="1">
    <citation type="journal article" date="2007" name="Proc. Natl. Acad. Sci. U.S.A.">
        <title>Dandruff-associated Malassezia genomes reveal convergent and divergent virulence traits shared with plant and human fungal pathogens.</title>
        <authorList>
            <person name="Xu J."/>
            <person name="Saunders C.W."/>
            <person name="Hu P."/>
            <person name="Grant R.A."/>
            <person name="Boekhout T."/>
            <person name="Kuramae E.E."/>
            <person name="Kronstad J.W."/>
            <person name="Deangelis Y.M."/>
            <person name="Reeder N.L."/>
            <person name="Johnstone K.R."/>
            <person name="Leland M."/>
            <person name="Fieno A.M."/>
            <person name="Begley W.M."/>
            <person name="Sun Y."/>
            <person name="Lacey M.P."/>
            <person name="Chaudhary T."/>
            <person name="Keough T."/>
            <person name="Chu L."/>
            <person name="Sears R."/>
            <person name="Yuan B."/>
            <person name="Dawson T.L.Jr."/>
        </authorList>
    </citation>
    <scope>NUCLEOTIDE SEQUENCE [LARGE SCALE GENOMIC DNA]</scope>
    <source>
        <strain evidence="5">ATCC MYA-4612 / CBS 7966</strain>
    </source>
</reference>
<dbReference type="STRING" id="425265.A8PVR1"/>
<dbReference type="Pfam" id="PF10288">
    <property type="entry name" value="CTU2"/>
    <property type="match status" value="1"/>
</dbReference>
<dbReference type="GeneID" id="5855971"/>
<dbReference type="GO" id="GO:0016779">
    <property type="term" value="F:nucleotidyltransferase activity"/>
    <property type="evidence" value="ECO:0007669"/>
    <property type="project" value="UniProtKB-UniRule"/>
</dbReference>
<accession>A8PVR1</accession>
<dbReference type="GO" id="GO:0005829">
    <property type="term" value="C:cytosol"/>
    <property type="evidence" value="ECO:0007669"/>
    <property type="project" value="TreeGrafter"/>
</dbReference>
<dbReference type="InParanoid" id="A8PVR1"/>
<dbReference type="RefSeq" id="XP_001731666.1">
    <property type="nucleotide sequence ID" value="XM_001731614.1"/>
</dbReference>
<proteinExistence type="inferred from homology"/>
<gene>
    <name evidence="3" type="primary">NCS2</name>
    <name evidence="3" type="synonym">CTU2</name>
    <name evidence="4" type="ORF">MGL_0934</name>
</gene>
<keyword evidence="5" id="KW-1185">Reference proteome</keyword>
<dbReference type="PANTHER" id="PTHR20882">
    <property type="entry name" value="CYTOPLASMIC TRNA 2-THIOLATION PROTEIN 2"/>
    <property type="match status" value="1"/>
</dbReference>
<sequence>MTPPLVCIRCRHAERVISVREASYCTPCYARVFDEKLRANLDHARGAILLHSVVRPHQQATADTADLPHVQGSNVAQNMPTAEAPATPASAPEPAYAVACDGSLNSLVLVHTMYRLLYVPHARAHPTPARAPERARLDVLYVATDLEKDAAQASSSDDVRDQVARLAPDAIFVPLTLGHAYAQDEGVSCHVHPPCFMDDTVRHVDAQDAAVQLLRAVGTSVSRLEKSAARTRAEDIRRILWLRVLHDTAQSRQCAALLFPNDATQTAAYVLDALAKGAGHKLPVEGAASLWIQDVLHLHPLSVYLPHELAFYARQHQFDSAFLPDTRQESDMSYEALSNKSSMGALSQSLITALQHGVSSTSNTVIGTASKLVLQDASTLWPTKPDLGTFVCPGIGAKGATLVRSVDALPHWDFRRMRSCPLCRFPAQTDAVKWKSDRSIRREQPRVASINEALNLNAHLCYACLQVLDIPAGSTFLLPSDALFFVRAPGRPASVQVVAAEPGDSSMRDALALPHTPRSSHAPTRVPPEAMREQVASFLLDKDTADST</sequence>